<dbReference type="Gene3D" id="1.10.3300.10">
    <property type="entry name" value="Jann2411-like domain"/>
    <property type="match status" value="1"/>
</dbReference>
<accession>A0ABW8AL21</accession>
<dbReference type="RefSeq" id="WP_398275823.1">
    <property type="nucleotide sequence ID" value="NZ_JBITLV010000001.1"/>
</dbReference>
<dbReference type="InterPro" id="IPR023286">
    <property type="entry name" value="ABATE_dom_sf"/>
</dbReference>
<dbReference type="InterPro" id="IPR010852">
    <property type="entry name" value="ABATE"/>
</dbReference>
<comment type="caution">
    <text evidence="2">The sequence shown here is derived from an EMBL/GenBank/DDBJ whole genome shotgun (WGS) entry which is preliminary data.</text>
</comment>
<sequence length="193" mass="20937">MSESRMDPSLAKRFRTGRACLNFAHTGETPYWVEPELVYDQASLERWLAHILGVADIQARPRDVGAAHRLRGSILQLARARAEGRSLAEDDVRTINTFAAAAPPVPEMTAAGAIASVSTSATAGLSAIARDAIDLFTGPLGHRIRVCAAEDCELLFVDSSQPGTRRWCSMQRCGNLTKLRTHRSAKAPVRDAV</sequence>
<feature type="domain" description="Zinc finger CGNR" evidence="1">
    <location>
        <begin position="143"/>
        <end position="184"/>
    </location>
</feature>
<name>A0ABW8AL21_9ACTN</name>
<evidence type="ECO:0000313" key="2">
    <source>
        <dbReference type="EMBL" id="MFI7586341.1"/>
    </source>
</evidence>
<dbReference type="PANTHER" id="PTHR35525">
    <property type="entry name" value="BLL6575 PROTEIN"/>
    <property type="match status" value="1"/>
</dbReference>
<dbReference type="SUPFAM" id="SSF160904">
    <property type="entry name" value="Jann2411-like"/>
    <property type="match status" value="1"/>
</dbReference>
<reference evidence="2 3" key="1">
    <citation type="submission" date="2024-10" db="EMBL/GenBank/DDBJ databases">
        <title>The Natural Products Discovery Center: Release of the First 8490 Sequenced Strains for Exploring Actinobacteria Biosynthetic Diversity.</title>
        <authorList>
            <person name="Kalkreuter E."/>
            <person name="Kautsar S.A."/>
            <person name="Yang D."/>
            <person name="Bader C.D."/>
            <person name="Teijaro C.N."/>
            <person name="Fluegel L."/>
            <person name="Davis C.M."/>
            <person name="Simpson J.R."/>
            <person name="Lauterbach L."/>
            <person name="Steele A.D."/>
            <person name="Gui C."/>
            <person name="Meng S."/>
            <person name="Li G."/>
            <person name="Viehrig K."/>
            <person name="Ye F."/>
            <person name="Su P."/>
            <person name="Kiefer A.F."/>
            <person name="Nichols A."/>
            <person name="Cepeda A.J."/>
            <person name="Yan W."/>
            <person name="Fan B."/>
            <person name="Jiang Y."/>
            <person name="Adhikari A."/>
            <person name="Zheng C.-J."/>
            <person name="Schuster L."/>
            <person name="Cowan T.M."/>
            <person name="Smanski M.J."/>
            <person name="Chevrette M.G."/>
            <person name="De Carvalho L.P.S."/>
            <person name="Shen B."/>
        </authorList>
    </citation>
    <scope>NUCLEOTIDE SEQUENCE [LARGE SCALE GENOMIC DNA]</scope>
    <source>
        <strain evidence="2 3">NPDC049639</strain>
    </source>
</reference>
<proteinExistence type="predicted"/>
<protein>
    <submittedName>
        <fullName evidence="2">CGNR zinc finger domain-containing protein</fullName>
    </submittedName>
</protein>
<dbReference type="PANTHER" id="PTHR35525:SF3">
    <property type="entry name" value="BLL6575 PROTEIN"/>
    <property type="match status" value="1"/>
</dbReference>
<dbReference type="EMBL" id="JBITLV010000001">
    <property type="protein sequence ID" value="MFI7586341.1"/>
    <property type="molecule type" value="Genomic_DNA"/>
</dbReference>
<evidence type="ECO:0000313" key="3">
    <source>
        <dbReference type="Proteomes" id="UP001612915"/>
    </source>
</evidence>
<gene>
    <name evidence="2" type="ORF">ACIB24_04640</name>
</gene>
<dbReference type="Pfam" id="PF07336">
    <property type="entry name" value="ABATE"/>
    <property type="match status" value="1"/>
</dbReference>
<keyword evidence="3" id="KW-1185">Reference proteome</keyword>
<dbReference type="Proteomes" id="UP001612915">
    <property type="component" value="Unassembled WGS sequence"/>
</dbReference>
<evidence type="ECO:0000259" key="1">
    <source>
        <dbReference type="Pfam" id="PF11706"/>
    </source>
</evidence>
<organism evidence="2 3">
    <name type="scientific">Spongisporangium articulatum</name>
    <dbReference type="NCBI Taxonomy" id="3362603"/>
    <lineage>
        <taxon>Bacteria</taxon>
        <taxon>Bacillati</taxon>
        <taxon>Actinomycetota</taxon>
        <taxon>Actinomycetes</taxon>
        <taxon>Kineosporiales</taxon>
        <taxon>Kineosporiaceae</taxon>
        <taxon>Spongisporangium</taxon>
    </lineage>
</organism>
<dbReference type="Pfam" id="PF11706">
    <property type="entry name" value="zf-CGNR"/>
    <property type="match status" value="1"/>
</dbReference>
<dbReference type="InterPro" id="IPR021005">
    <property type="entry name" value="Znf_CGNR"/>
</dbReference>